<dbReference type="InterPro" id="IPR010810">
    <property type="entry name" value="Flagellin_hook_IN_motif"/>
</dbReference>
<dbReference type="Pfam" id="PF07195">
    <property type="entry name" value="FliD_C"/>
    <property type="match status" value="1"/>
</dbReference>
<dbReference type="OrthoDB" id="9776025at2"/>
<dbReference type="GO" id="GO:0005576">
    <property type="term" value="C:extracellular region"/>
    <property type="evidence" value="ECO:0007669"/>
    <property type="project" value="UniProtKB-SubCell"/>
</dbReference>
<keyword evidence="5" id="KW-0964">Secreted</keyword>
<dbReference type="GO" id="GO:0009421">
    <property type="term" value="C:bacterial-type flagellum filament cap"/>
    <property type="evidence" value="ECO:0007669"/>
    <property type="project" value="InterPro"/>
</dbReference>
<keyword evidence="8" id="KW-0969">Cilium</keyword>
<dbReference type="GO" id="GO:0009424">
    <property type="term" value="C:bacterial-type flagellum hook"/>
    <property type="evidence" value="ECO:0007669"/>
    <property type="project" value="UniProtKB-UniRule"/>
</dbReference>
<evidence type="ECO:0000256" key="3">
    <source>
        <dbReference type="ARBA" id="ARBA00023054"/>
    </source>
</evidence>
<dbReference type="EMBL" id="MZGW01000003">
    <property type="protein sequence ID" value="OPJ56048.1"/>
    <property type="molecule type" value="Genomic_DNA"/>
</dbReference>
<evidence type="ECO:0000256" key="2">
    <source>
        <dbReference type="ARBA" id="ARBA00011255"/>
    </source>
</evidence>
<protein>
    <recommendedName>
        <fullName evidence="5">Flagellar hook-associated protein 2</fullName>
        <shortName evidence="5">HAP2</shortName>
    </recommendedName>
    <alternativeName>
        <fullName evidence="5">Flagellar cap protein</fullName>
    </alternativeName>
</protein>
<dbReference type="PANTHER" id="PTHR30288">
    <property type="entry name" value="FLAGELLAR CAP/ASSEMBLY PROTEIN FLID"/>
    <property type="match status" value="1"/>
</dbReference>
<dbReference type="InterPro" id="IPR003481">
    <property type="entry name" value="FliD_N"/>
</dbReference>
<feature type="domain" description="Flagellar hook-associated protein 2 C-terminal" evidence="7">
    <location>
        <begin position="228"/>
        <end position="514"/>
    </location>
</feature>
<name>A0A1V4I7T3_9FIRM</name>
<comment type="similarity">
    <text evidence="1 5">Belongs to the FliD family.</text>
</comment>
<proteinExistence type="inferred from homology"/>
<dbReference type="STRING" id="29349.CLOTH_12260"/>
<comment type="subunit">
    <text evidence="2 5">Homopentamer.</text>
</comment>
<feature type="domain" description="Flagellar hook-associated protein 2 N-terminal" evidence="6">
    <location>
        <begin position="8"/>
        <end position="109"/>
    </location>
</feature>
<dbReference type="Pfam" id="PF07196">
    <property type="entry name" value="Flagellin_IN"/>
    <property type="match status" value="1"/>
</dbReference>
<dbReference type="RefSeq" id="WP_079412149.1">
    <property type="nucleotide sequence ID" value="NZ_MZGW01000003.1"/>
</dbReference>
<evidence type="ECO:0000313" key="8">
    <source>
        <dbReference type="EMBL" id="OPJ56048.1"/>
    </source>
</evidence>
<comment type="subcellular location">
    <subcellularLocation>
        <location evidence="5">Secreted</location>
    </subcellularLocation>
    <subcellularLocation>
        <location evidence="5">Bacterial flagellum</location>
    </subcellularLocation>
</comment>
<keyword evidence="3" id="KW-0175">Coiled coil</keyword>
<dbReference type="Pfam" id="PF02465">
    <property type="entry name" value="FliD_N"/>
    <property type="match status" value="1"/>
</dbReference>
<dbReference type="GO" id="GO:0071973">
    <property type="term" value="P:bacterial-type flagellum-dependent cell motility"/>
    <property type="evidence" value="ECO:0007669"/>
    <property type="project" value="TreeGrafter"/>
</dbReference>
<evidence type="ECO:0000256" key="1">
    <source>
        <dbReference type="ARBA" id="ARBA00009764"/>
    </source>
</evidence>
<dbReference type="AlphaFoldDB" id="A0A1V4I7T3"/>
<evidence type="ECO:0000259" key="6">
    <source>
        <dbReference type="Pfam" id="PF02465"/>
    </source>
</evidence>
<comment type="caution">
    <text evidence="8">The sequence shown here is derived from an EMBL/GenBank/DDBJ whole genome shotgun (WGS) entry which is preliminary data.</text>
</comment>
<keyword evidence="8" id="KW-0282">Flagellum</keyword>
<evidence type="ECO:0000313" key="9">
    <source>
        <dbReference type="Proteomes" id="UP000190140"/>
    </source>
</evidence>
<dbReference type="InterPro" id="IPR010809">
    <property type="entry name" value="FliD_C"/>
</dbReference>
<keyword evidence="9" id="KW-1185">Reference proteome</keyword>
<keyword evidence="8" id="KW-0966">Cell projection</keyword>
<dbReference type="GO" id="GO:0007155">
    <property type="term" value="P:cell adhesion"/>
    <property type="evidence" value="ECO:0007669"/>
    <property type="project" value="InterPro"/>
</dbReference>
<dbReference type="Proteomes" id="UP000190140">
    <property type="component" value="Unassembled WGS sequence"/>
</dbReference>
<evidence type="ECO:0000259" key="7">
    <source>
        <dbReference type="Pfam" id="PF07195"/>
    </source>
</evidence>
<reference evidence="8 9" key="1">
    <citation type="submission" date="2017-03" db="EMBL/GenBank/DDBJ databases">
        <title>Genome sequence of Clostridium thermoalcaliphilum DSM 7309.</title>
        <authorList>
            <person name="Poehlein A."/>
            <person name="Daniel R."/>
        </authorList>
    </citation>
    <scope>NUCLEOTIDE SEQUENCE [LARGE SCALE GENOMIC DNA]</scope>
    <source>
        <strain evidence="8 9">DSM 7309</strain>
    </source>
</reference>
<dbReference type="PANTHER" id="PTHR30288:SF0">
    <property type="entry name" value="FLAGELLAR HOOK-ASSOCIATED PROTEIN 2"/>
    <property type="match status" value="1"/>
</dbReference>
<evidence type="ECO:0000256" key="4">
    <source>
        <dbReference type="ARBA" id="ARBA00023143"/>
    </source>
</evidence>
<dbReference type="InterPro" id="IPR040026">
    <property type="entry name" value="FliD"/>
</dbReference>
<comment type="function">
    <text evidence="5">Required for morphogenesis and for the elongation of the flagellar filament by facilitating polymerization of the flagellin monomers at the tip of growing filament. Forms a capping structure, which prevents flagellin subunits (transported through the central channel of the flagellum) from leaking out without polymerization at the distal end.</text>
</comment>
<keyword evidence="4 5" id="KW-0975">Bacterial flagellum</keyword>
<accession>A0A1V4I7T3</accession>
<evidence type="ECO:0000256" key="5">
    <source>
        <dbReference type="RuleBase" id="RU362066"/>
    </source>
</evidence>
<organism evidence="8 9">
    <name type="scientific">Alkalithermobacter paradoxus</name>
    <dbReference type="NCBI Taxonomy" id="29349"/>
    <lineage>
        <taxon>Bacteria</taxon>
        <taxon>Bacillati</taxon>
        <taxon>Bacillota</taxon>
        <taxon>Clostridia</taxon>
        <taxon>Peptostreptococcales</taxon>
        <taxon>Tepidibacteraceae</taxon>
        <taxon>Alkalithermobacter</taxon>
    </lineage>
</organism>
<gene>
    <name evidence="8" type="primary">fliD</name>
    <name evidence="8" type="ORF">CLOTH_12260</name>
</gene>
<sequence>MRIGGLASGIDTESVIKQLMDAERIKLNKFNQSRQIKLWTQEAYNNVNKSIANFIVDSRQSFGVSSLTSSTNNFTWIKRAISSDESVFGATATTSAMNGTHTIRVKSLAGGVNVASVGAIQARGENKTLSELGLGDIGEFSININGEEITLNSDFRMSDVVRAINDKSSTTKVRASYDSNIGRLFLSTTNTGSNSKINISNDDNNLFVGNDTLFKLNMQNDPDMYKGVDAVIDFNGAENITYSTNQFRINGINIDLKSASPGEVHTIRIDTDVNGVYDKIKSFVDKYNELVDSLNKTVTEKRYRDYKPLLDEERKALDQDTIKLWEEKAKSGLLRGDEVINRILNSTRSGLYESVYSGGDNRLSGFSHLTEIGITTGNYQDRGKLTIDEEKLKKAIQDDIDGVINLLFKTSNASDPSQKRKETGTINRLYDDLIDGMKGIIDRSGTGDNASLYRSVRANILIDFVTKRGSISLLDRDVTGIDRQIDQENSRLARIEDSYWRRFTALEKAMAKMSEQSGWLMAQMGGM</sequence>